<dbReference type="AlphaFoldDB" id="A0A645I2U3"/>
<protein>
    <submittedName>
        <fullName evidence="1">Uncharacterized protein</fullName>
    </submittedName>
</protein>
<evidence type="ECO:0000313" key="1">
    <source>
        <dbReference type="EMBL" id="MPN44739.1"/>
    </source>
</evidence>
<gene>
    <name evidence="1" type="ORF">SDC9_192304</name>
</gene>
<name>A0A645I2U3_9ZZZZ</name>
<comment type="caution">
    <text evidence="1">The sequence shown here is derived from an EMBL/GenBank/DDBJ whole genome shotgun (WGS) entry which is preliminary data.</text>
</comment>
<dbReference type="EMBL" id="VSSQ01104085">
    <property type="protein sequence ID" value="MPN44739.1"/>
    <property type="molecule type" value="Genomic_DNA"/>
</dbReference>
<organism evidence="1">
    <name type="scientific">bioreactor metagenome</name>
    <dbReference type="NCBI Taxonomy" id="1076179"/>
    <lineage>
        <taxon>unclassified sequences</taxon>
        <taxon>metagenomes</taxon>
        <taxon>ecological metagenomes</taxon>
    </lineage>
</organism>
<proteinExistence type="predicted"/>
<reference evidence="1" key="1">
    <citation type="submission" date="2019-08" db="EMBL/GenBank/DDBJ databases">
        <authorList>
            <person name="Kucharzyk K."/>
            <person name="Murdoch R.W."/>
            <person name="Higgins S."/>
            <person name="Loffler F."/>
        </authorList>
    </citation>
    <scope>NUCLEOTIDE SEQUENCE</scope>
</reference>
<sequence length="129" mass="14163">MQRLNQSAGHEGIVHDQNSAVAMGDIGYGLQIGNGDQRIGYGLRIQNRGVRLDIGFHRSNIRKINEGCLYTVLGKNIREYFDSLTIEGLIGKDMIPRFAVGNQRRGNGCHTAGAAQGLLAPFNVLHQFN</sequence>
<accession>A0A645I2U3</accession>